<dbReference type="AlphaFoldDB" id="A0AAQ4FNR6"/>
<dbReference type="Proteomes" id="UP001321473">
    <property type="component" value="Unassembled WGS sequence"/>
</dbReference>
<name>A0AAQ4FNR6_AMBAM</name>
<dbReference type="EMBL" id="JARKHS020000279">
    <property type="protein sequence ID" value="KAK8788987.1"/>
    <property type="molecule type" value="Genomic_DNA"/>
</dbReference>
<organism evidence="1 2">
    <name type="scientific">Amblyomma americanum</name>
    <name type="common">Lone star tick</name>
    <dbReference type="NCBI Taxonomy" id="6943"/>
    <lineage>
        <taxon>Eukaryota</taxon>
        <taxon>Metazoa</taxon>
        <taxon>Ecdysozoa</taxon>
        <taxon>Arthropoda</taxon>
        <taxon>Chelicerata</taxon>
        <taxon>Arachnida</taxon>
        <taxon>Acari</taxon>
        <taxon>Parasitiformes</taxon>
        <taxon>Ixodida</taxon>
        <taxon>Ixodoidea</taxon>
        <taxon>Ixodidae</taxon>
        <taxon>Amblyomminae</taxon>
        <taxon>Amblyomma</taxon>
    </lineage>
</organism>
<proteinExistence type="predicted"/>
<sequence>MYEATLREKAESFYQSCVAGTPPPEGTRSVLPPPLSTLVNVSSTRALASSVVVFSVLNFVSALVSKAEDRDVFLRWLVARNLHVMHFEPLRRGSGIRVHCVRLCEAAMGAALALPLLPEMEAAVPRARNLARQVAYAFAVRMHGPDAGVWLGVEGAEAASARVTSLRFDITGQSVAQAEAFRRSLELLYAGLGPLSTAFLTNWLRVAEALSANATSADGLPWSMGLLGKRIRYSARGFRVSFRQMMVPRSMFSYDYAVIEPRCRLSSSALKDSSTLQ</sequence>
<gene>
    <name evidence="1" type="ORF">V5799_021243</name>
</gene>
<protein>
    <submittedName>
        <fullName evidence="1">Uncharacterized protein</fullName>
    </submittedName>
</protein>
<comment type="caution">
    <text evidence="1">The sequence shown here is derived from an EMBL/GenBank/DDBJ whole genome shotgun (WGS) entry which is preliminary data.</text>
</comment>
<evidence type="ECO:0000313" key="1">
    <source>
        <dbReference type="EMBL" id="KAK8788987.1"/>
    </source>
</evidence>
<reference evidence="1 2" key="1">
    <citation type="journal article" date="2023" name="Arcadia Sci">
        <title>De novo assembly of a long-read Amblyomma americanum tick genome.</title>
        <authorList>
            <person name="Chou S."/>
            <person name="Poskanzer K.E."/>
            <person name="Rollins M."/>
            <person name="Thuy-Boun P.S."/>
        </authorList>
    </citation>
    <scope>NUCLEOTIDE SEQUENCE [LARGE SCALE GENOMIC DNA]</scope>
    <source>
        <strain evidence="1">F_SG_1</strain>
        <tissue evidence="1">Salivary glands</tissue>
    </source>
</reference>
<evidence type="ECO:0000313" key="2">
    <source>
        <dbReference type="Proteomes" id="UP001321473"/>
    </source>
</evidence>
<accession>A0AAQ4FNR6</accession>
<keyword evidence="2" id="KW-1185">Reference proteome</keyword>